<dbReference type="HOGENOM" id="CLU_039613_6_4_5"/>
<reference evidence="7" key="1">
    <citation type="journal article" date="2014" name="Stand. Genomic Sci.">
        <title>Genome sequence of the exopolysaccharide-producing Salipiger mucosus type strain (DSM 16094(T)), a moderately halophilic member of the Roseobacter clade.</title>
        <authorList>
            <person name="Riedel T."/>
            <person name="Spring S."/>
            <person name="Fiebig A."/>
            <person name="Petersen J."/>
            <person name="Kyrpides N.C."/>
            <person name="Goker M."/>
            <person name="Klenk H.P."/>
        </authorList>
    </citation>
    <scope>NUCLEOTIDE SEQUENCE [LARGE SCALE GENOMIC DNA]</scope>
    <source>
        <strain evidence="7">DSM 16094</strain>
    </source>
</reference>
<dbReference type="CDD" id="cd08414">
    <property type="entry name" value="PBP2_LTTR_aromatics_like"/>
    <property type="match status" value="1"/>
</dbReference>
<feature type="domain" description="HTH lysR-type" evidence="5">
    <location>
        <begin position="16"/>
        <end position="73"/>
    </location>
</feature>
<gene>
    <name evidence="6" type="ORF">Salmuc_00318</name>
</gene>
<evidence type="ECO:0000259" key="5">
    <source>
        <dbReference type="PROSITE" id="PS50931"/>
    </source>
</evidence>
<dbReference type="InterPro" id="IPR005119">
    <property type="entry name" value="LysR_subst-bd"/>
</dbReference>
<dbReference type="PROSITE" id="PS50931">
    <property type="entry name" value="HTH_LYSR"/>
    <property type="match status" value="1"/>
</dbReference>
<dbReference type="PANTHER" id="PTHR30346:SF28">
    <property type="entry name" value="HTH-TYPE TRANSCRIPTIONAL REGULATOR CYNR"/>
    <property type="match status" value="1"/>
</dbReference>
<dbReference type="GO" id="GO:0003677">
    <property type="term" value="F:DNA binding"/>
    <property type="evidence" value="ECO:0007669"/>
    <property type="project" value="UniProtKB-KW"/>
</dbReference>
<keyword evidence="2" id="KW-0805">Transcription regulation</keyword>
<dbReference type="PANTHER" id="PTHR30346">
    <property type="entry name" value="TRANSCRIPTIONAL DUAL REGULATOR HCAR-RELATED"/>
    <property type="match status" value="1"/>
</dbReference>
<dbReference type="SUPFAM" id="SSF53850">
    <property type="entry name" value="Periplasmic binding protein-like II"/>
    <property type="match status" value="1"/>
</dbReference>
<dbReference type="GO" id="GO:0003700">
    <property type="term" value="F:DNA-binding transcription factor activity"/>
    <property type="evidence" value="ECO:0007669"/>
    <property type="project" value="InterPro"/>
</dbReference>
<dbReference type="InterPro" id="IPR036388">
    <property type="entry name" value="WH-like_DNA-bd_sf"/>
</dbReference>
<dbReference type="Gene3D" id="1.10.10.10">
    <property type="entry name" value="Winged helix-like DNA-binding domain superfamily/Winged helix DNA-binding domain"/>
    <property type="match status" value="1"/>
</dbReference>
<dbReference type="PRINTS" id="PR00039">
    <property type="entry name" value="HTHLYSR"/>
</dbReference>
<dbReference type="eggNOG" id="COG0583">
    <property type="taxonomic scope" value="Bacteria"/>
</dbReference>
<dbReference type="Proteomes" id="UP000015347">
    <property type="component" value="Unassembled WGS sequence"/>
</dbReference>
<organism evidence="6 7">
    <name type="scientific">Salipiger mucosus DSM 16094</name>
    <dbReference type="NCBI Taxonomy" id="1123237"/>
    <lineage>
        <taxon>Bacteria</taxon>
        <taxon>Pseudomonadati</taxon>
        <taxon>Pseudomonadota</taxon>
        <taxon>Alphaproteobacteria</taxon>
        <taxon>Rhodobacterales</taxon>
        <taxon>Roseobacteraceae</taxon>
        <taxon>Salipiger</taxon>
    </lineage>
</organism>
<proteinExistence type="inferred from homology"/>
<evidence type="ECO:0000256" key="1">
    <source>
        <dbReference type="ARBA" id="ARBA00009437"/>
    </source>
</evidence>
<keyword evidence="4" id="KW-0804">Transcription</keyword>
<dbReference type="Pfam" id="PF00126">
    <property type="entry name" value="HTH_1"/>
    <property type="match status" value="1"/>
</dbReference>
<name>S9Q8U3_9RHOB</name>
<evidence type="ECO:0000313" key="6">
    <source>
        <dbReference type="EMBL" id="EPX76432.1"/>
    </source>
</evidence>
<dbReference type="Pfam" id="PF03466">
    <property type="entry name" value="LysR_substrate"/>
    <property type="match status" value="1"/>
</dbReference>
<dbReference type="STRING" id="1123237.Salmuc_00318"/>
<evidence type="ECO:0000313" key="7">
    <source>
        <dbReference type="Proteomes" id="UP000015347"/>
    </source>
</evidence>
<evidence type="ECO:0000256" key="2">
    <source>
        <dbReference type="ARBA" id="ARBA00023015"/>
    </source>
</evidence>
<dbReference type="FunFam" id="1.10.10.10:FF:000001">
    <property type="entry name" value="LysR family transcriptional regulator"/>
    <property type="match status" value="1"/>
</dbReference>
<accession>S9Q8U3</accession>
<keyword evidence="7" id="KW-1185">Reference proteome</keyword>
<comment type="similarity">
    <text evidence="1">Belongs to the LysR transcriptional regulatory family.</text>
</comment>
<dbReference type="GO" id="GO:0032993">
    <property type="term" value="C:protein-DNA complex"/>
    <property type="evidence" value="ECO:0007669"/>
    <property type="project" value="TreeGrafter"/>
</dbReference>
<evidence type="ECO:0000256" key="4">
    <source>
        <dbReference type="ARBA" id="ARBA00023163"/>
    </source>
</evidence>
<evidence type="ECO:0000256" key="3">
    <source>
        <dbReference type="ARBA" id="ARBA00023125"/>
    </source>
</evidence>
<protein>
    <submittedName>
        <fullName evidence="6">Transcriptional regulator, LysR family</fullName>
    </submittedName>
</protein>
<dbReference type="InterPro" id="IPR036390">
    <property type="entry name" value="WH_DNA-bd_sf"/>
</dbReference>
<dbReference type="EMBL" id="APVH01000049">
    <property type="protein sequence ID" value="EPX76432.1"/>
    <property type="molecule type" value="Genomic_DNA"/>
</dbReference>
<dbReference type="SUPFAM" id="SSF46785">
    <property type="entry name" value="Winged helix' DNA-binding domain"/>
    <property type="match status" value="1"/>
</dbReference>
<dbReference type="InterPro" id="IPR000847">
    <property type="entry name" value="LysR_HTH_N"/>
</dbReference>
<dbReference type="AlphaFoldDB" id="S9Q8U3"/>
<sequence length="304" mass="32830">MPDISKIVPALGRGMIDLRKMEQFVAVAEERHFHRAANRLGMSQPPLTVAIRKLEEDLGVGLIERGQNRVLGLTAAGLTFLREARETLRQADHAITTARETAAGRTGLIRLGYVGSALYGRLPDTIRAFRTARPDVRLELRETTTASQVAGLRDGTLDAGVVIPPIAQVAGIDLHDFDHDRLCIALSSDHHLADKVDLCLSDIADEDFVLWPMVEGRGFHLQVIRLCADAGFVPRVAQEAHGMHAVLSLVAVGAGVAVVPESMRPFRPEQITYRSTAADGADFPLCLAVLEPSPAVAAFAEIAS</sequence>
<comment type="caution">
    <text evidence="6">The sequence shown here is derived from an EMBL/GenBank/DDBJ whole genome shotgun (WGS) entry which is preliminary data.</text>
</comment>
<dbReference type="Gene3D" id="3.40.190.10">
    <property type="entry name" value="Periplasmic binding protein-like II"/>
    <property type="match status" value="2"/>
</dbReference>
<keyword evidence="3" id="KW-0238">DNA-binding</keyword>